<proteinExistence type="predicted"/>
<dbReference type="EMBL" id="KN731556">
    <property type="protein sequence ID" value="KIH59855.1"/>
    <property type="molecule type" value="Genomic_DNA"/>
</dbReference>
<feature type="region of interest" description="Disordered" evidence="1">
    <location>
        <begin position="718"/>
        <end position="737"/>
    </location>
</feature>
<dbReference type="OrthoDB" id="5808382at2759"/>
<keyword evidence="3" id="KW-1185">Reference proteome</keyword>
<sequence length="871" mass="99400">MSAEQSADDPTNVAENAEDVHQDWIEQVEHEETIAPEAVNEEEVEEYIEVDGIVDEQEVEQSVLMHGNTIVVPTTLRNGAEIFYAHVPTLASEVNLNLPDLLSRAITFTNGSKMYLCFSKRCRKQLAFDGHLYNIDGFVKPANWNFWRCANPLCKGAIRTSPNITELRVRESHSSSCIPDDVQIRLRITIYDLRLMAEFTDVPLDALYHAYLDKVATEHSDIVNLFPPFEALKSNLEDHRANVTYRRRFALEARESDTHTMYYESFGAMAPKFKKTKPFPPSLCMSCSGEFRSTPEVPSQDFLLEHMFFDHNRKTAVISRFTFEEPGLFEQWVRELQYHSKYRLKKMGIHDEHMYYLCQNDDRHFKSNHGRSTLVDMHCTAFIRVHDWRSSLLQLIIRREVSEVSVDYCLDHFYHSEQADPLEACKPIADLFTPEVFMRELAARRERTQQLIQDTEQADPLEACKPVADLFTPEVFMRELAARRERTQQLIQDTDYEASGEQCSQSDRWVSSHESIFGSAKALQRQKAVQQIMETTSTPAEDNPRNYTKESYTQSYITKRENFVDAETYNSVLQFEMSCDMLKERMQYARNVRTANHYLGRLTRILDDMMADPQCAPSRASTNINVKTILNSSVDVTAGPSVSSPSTTTDDPSPPQRSHFSLKREAKAEPDESLPLRQKVLVRKGENGQLVVVKRTILGKVRKVVRDGEDRAVAEEPTLEEVSLSKATTSQEPERPMRSNTTLLAGVANRASEDGPPIGDLLRDALYNSRTPRYDRTLLQGVRRMAYQNLTGQSTPCADDETRRFIRKFADAASAEKTDETLMNIGHGWVTAPDSCVVALLWLAAPLITLKELRGHRHSQGSPLSKNLVQI</sequence>
<protein>
    <submittedName>
        <fullName evidence="2">FLYWCH zinc finger domain protein</fullName>
    </submittedName>
</protein>
<gene>
    <name evidence="2" type="ORF">ANCDUO_09903</name>
</gene>
<evidence type="ECO:0000256" key="1">
    <source>
        <dbReference type="SAM" id="MobiDB-lite"/>
    </source>
</evidence>
<accession>A0A0C2GFE1</accession>
<organism evidence="2 3">
    <name type="scientific">Ancylostoma duodenale</name>
    <dbReference type="NCBI Taxonomy" id="51022"/>
    <lineage>
        <taxon>Eukaryota</taxon>
        <taxon>Metazoa</taxon>
        <taxon>Ecdysozoa</taxon>
        <taxon>Nematoda</taxon>
        <taxon>Chromadorea</taxon>
        <taxon>Rhabditida</taxon>
        <taxon>Rhabditina</taxon>
        <taxon>Rhabditomorpha</taxon>
        <taxon>Strongyloidea</taxon>
        <taxon>Ancylostomatidae</taxon>
        <taxon>Ancylostomatinae</taxon>
        <taxon>Ancylostoma</taxon>
    </lineage>
</organism>
<evidence type="ECO:0000313" key="2">
    <source>
        <dbReference type="EMBL" id="KIH59855.1"/>
    </source>
</evidence>
<feature type="region of interest" description="Disordered" evidence="1">
    <location>
        <begin position="636"/>
        <end position="672"/>
    </location>
</feature>
<dbReference type="AlphaFoldDB" id="A0A0C2GFE1"/>
<dbReference type="Proteomes" id="UP000054047">
    <property type="component" value="Unassembled WGS sequence"/>
</dbReference>
<reference evidence="2 3" key="1">
    <citation type="submission" date="2013-12" db="EMBL/GenBank/DDBJ databases">
        <title>Draft genome of the parsitic nematode Ancylostoma duodenale.</title>
        <authorList>
            <person name="Mitreva M."/>
        </authorList>
    </citation>
    <scope>NUCLEOTIDE SEQUENCE [LARGE SCALE GENOMIC DNA]</scope>
    <source>
        <strain evidence="2 3">Zhejiang</strain>
    </source>
</reference>
<feature type="compositionally biased region" description="Low complexity" evidence="1">
    <location>
        <begin position="640"/>
        <end position="651"/>
    </location>
</feature>
<evidence type="ECO:0000313" key="3">
    <source>
        <dbReference type="Proteomes" id="UP000054047"/>
    </source>
</evidence>
<name>A0A0C2GFE1_9BILA</name>